<dbReference type="Gene3D" id="1.10.10.2830">
    <property type="match status" value="1"/>
</dbReference>
<dbReference type="RefSeq" id="WP_252850600.1">
    <property type="nucleotide sequence ID" value="NZ_JAMXLR010000004.1"/>
</dbReference>
<dbReference type="GO" id="GO:0007059">
    <property type="term" value="P:chromosome segregation"/>
    <property type="evidence" value="ECO:0007669"/>
    <property type="project" value="UniProtKB-KW"/>
</dbReference>
<name>A0A9X2F6C8_9BACT</name>
<proteinExistence type="inferred from homology"/>
<dbReference type="SUPFAM" id="SSF110849">
    <property type="entry name" value="ParB/Sulfiredoxin"/>
    <property type="match status" value="1"/>
</dbReference>
<dbReference type="EMBL" id="JAMXLR010000004">
    <property type="protein sequence ID" value="MCO6042498.1"/>
    <property type="molecule type" value="Genomic_DNA"/>
</dbReference>
<dbReference type="PANTHER" id="PTHR33375">
    <property type="entry name" value="CHROMOSOME-PARTITIONING PROTEIN PARB-RELATED"/>
    <property type="match status" value="1"/>
</dbReference>
<evidence type="ECO:0000313" key="5">
    <source>
        <dbReference type="EMBL" id="MCO6042498.1"/>
    </source>
</evidence>
<dbReference type="InterPro" id="IPR057240">
    <property type="entry name" value="ParB_dimer_C"/>
</dbReference>
<dbReference type="InterPro" id="IPR036086">
    <property type="entry name" value="ParB/Sulfiredoxin_sf"/>
</dbReference>
<protein>
    <submittedName>
        <fullName evidence="5">ParB/RepB/Spo0J family partition protein</fullName>
    </submittedName>
</protein>
<dbReference type="GO" id="GO:0003677">
    <property type="term" value="F:DNA binding"/>
    <property type="evidence" value="ECO:0007669"/>
    <property type="project" value="UniProtKB-KW"/>
</dbReference>
<reference evidence="5" key="1">
    <citation type="submission" date="2022-06" db="EMBL/GenBank/DDBJ databases">
        <title>Aeoliella straminimaris, a novel planctomycete from sediments.</title>
        <authorList>
            <person name="Vitorino I.R."/>
            <person name="Lage O.M."/>
        </authorList>
    </citation>
    <scope>NUCLEOTIDE SEQUENCE</scope>
    <source>
        <strain evidence="5">ICT_H6.2</strain>
    </source>
</reference>
<dbReference type="PANTHER" id="PTHR33375:SF1">
    <property type="entry name" value="CHROMOSOME-PARTITIONING PROTEIN PARB-RELATED"/>
    <property type="match status" value="1"/>
</dbReference>
<dbReference type="Pfam" id="PF23552">
    <property type="entry name" value="ParB_C"/>
    <property type="match status" value="1"/>
</dbReference>
<evidence type="ECO:0000259" key="4">
    <source>
        <dbReference type="SMART" id="SM00470"/>
    </source>
</evidence>
<dbReference type="NCBIfam" id="TIGR00180">
    <property type="entry name" value="parB_part"/>
    <property type="match status" value="1"/>
</dbReference>
<comment type="caution">
    <text evidence="5">The sequence shown here is derived from an EMBL/GenBank/DDBJ whole genome shotgun (WGS) entry which is preliminary data.</text>
</comment>
<dbReference type="InterPro" id="IPR003115">
    <property type="entry name" value="ParB_N"/>
</dbReference>
<dbReference type="FunFam" id="3.90.1530.30:FF:000001">
    <property type="entry name" value="Chromosome partitioning protein ParB"/>
    <property type="match status" value="1"/>
</dbReference>
<keyword evidence="3" id="KW-0238">DNA-binding</keyword>
<organism evidence="5 6">
    <name type="scientific">Aeoliella straminimaris</name>
    <dbReference type="NCBI Taxonomy" id="2954799"/>
    <lineage>
        <taxon>Bacteria</taxon>
        <taxon>Pseudomonadati</taxon>
        <taxon>Planctomycetota</taxon>
        <taxon>Planctomycetia</taxon>
        <taxon>Pirellulales</taxon>
        <taxon>Lacipirellulaceae</taxon>
        <taxon>Aeoliella</taxon>
    </lineage>
</organism>
<comment type="similarity">
    <text evidence="1">Belongs to the ParB family.</text>
</comment>
<evidence type="ECO:0000256" key="1">
    <source>
        <dbReference type="ARBA" id="ARBA00006295"/>
    </source>
</evidence>
<gene>
    <name evidence="5" type="ORF">NG895_01125</name>
</gene>
<dbReference type="CDD" id="cd16393">
    <property type="entry name" value="SPO0J_N"/>
    <property type="match status" value="1"/>
</dbReference>
<dbReference type="AlphaFoldDB" id="A0A9X2F6C8"/>
<evidence type="ECO:0000256" key="2">
    <source>
        <dbReference type="ARBA" id="ARBA00022829"/>
    </source>
</evidence>
<accession>A0A9X2F6C8</accession>
<dbReference type="InterPro" id="IPR041468">
    <property type="entry name" value="HTH_ParB/Spo0J"/>
</dbReference>
<evidence type="ECO:0000313" key="6">
    <source>
        <dbReference type="Proteomes" id="UP001155241"/>
    </source>
</evidence>
<dbReference type="SUPFAM" id="SSF109709">
    <property type="entry name" value="KorB DNA-binding domain-like"/>
    <property type="match status" value="1"/>
</dbReference>
<dbReference type="FunFam" id="1.10.10.2830:FF:000001">
    <property type="entry name" value="Chromosome partitioning protein ParB"/>
    <property type="match status" value="1"/>
</dbReference>
<sequence length="345" mass="38366">MSNQRRLGRGLEALLGRSLDEPSTDAVPLENEFINNNAASDASTHDGMDRDYNGQLWLDVVTIDTNPNQPRKEFDEVEIADLADSIRAHGVIQPLVVRQVAERFELIAGERRLRAAKAAGWERVPVLVREVSDQQLAELAIVENIQRKDLNPLEKANCFQSYLQEYNCTQEDLASRIHIDRSTIANLIRLLELPEQVKKLLAKGDISQGHARALLPLGDEEQQIDFAYRIKAESMSVRTTEQEVQDALHASSEDMLDTIGGDNAQPAAKPTRSEQLAHLEQELKTSLGTNVKLTQNPKGKGKVTIHFADAEEFERLRAILTASPMPQVMAEPAPEPMPESVPFAA</sequence>
<dbReference type="Pfam" id="PF17762">
    <property type="entry name" value="HTH_ParB"/>
    <property type="match status" value="1"/>
</dbReference>
<dbReference type="InterPro" id="IPR004437">
    <property type="entry name" value="ParB/RepB/Spo0J"/>
</dbReference>
<dbReference type="Pfam" id="PF02195">
    <property type="entry name" value="ParB_N"/>
    <property type="match status" value="1"/>
</dbReference>
<keyword evidence="6" id="KW-1185">Reference proteome</keyword>
<dbReference type="Proteomes" id="UP001155241">
    <property type="component" value="Unassembled WGS sequence"/>
</dbReference>
<evidence type="ECO:0000256" key="3">
    <source>
        <dbReference type="ARBA" id="ARBA00023125"/>
    </source>
</evidence>
<feature type="domain" description="ParB-like N-terminal" evidence="4">
    <location>
        <begin position="56"/>
        <end position="145"/>
    </location>
</feature>
<dbReference type="GO" id="GO:0045881">
    <property type="term" value="P:positive regulation of sporulation resulting in formation of a cellular spore"/>
    <property type="evidence" value="ECO:0007669"/>
    <property type="project" value="TreeGrafter"/>
</dbReference>
<dbReference type="GO" id="GO:0005694">
    <property type="term" value="C:chromosome"/>
    <property type="evidence" value="ECO:0007669"/>
    <property type="project" value="TreeGrafter"/>
</dbReference>
<dbReference type="Gene3D" id="3.90.1530.30">
    <property type="match status" value="1"/>
</dbReference>
<dbReference type="InterPro" id="IPR050336">
    <property type="entry name" value="Chromosome_partition/occlusion"/>
</dbReference>
<keyword evidence="2" id="KW-0159">Chromosome partition</keyword>
<dbReference type="SMART" id="SM00470">
    <property type="entry name" value="ParB"/>
    <property type="match status" value="1"/>
</dbReference>